<name>A0A9Q2NWP0_9RHOB</name>
<proteinExistence type="predicted"/>
<dbReference type="RefSeq" id="WP_138488019.1">
    <property type="nucleotide sequence ID" value="NZ_JAFBWU010000041.1"/>
</dbReference>
<evidence type="ECO:0000313" key="4">
    <source>
        <dbReference type="Proteomes" id="UP000809440"/>
    </source>
</evidence>
<reference evidence="1 4" key="1">
    <citation type="submission" date="2021-01" db="EMBL/GenBank/DDBJ databases">
        <title>Diatom-associated Roseobacters Show Island Model of Population Structure.</title>
        <authorList>
            <person name="Qu L."/>
            <person name="Feng X."/>
            <person name="Chen Y."/>
            <person name="Li L."/>
            <person name="Wang X."/>
            <person name="Hu Z."/>
            <person name="Wang H."/>
            <person name="Luo H."/>
        </authorList>
    </citation>
    <scope>NUCLEOTIDE SEQUENCE</scope>
    <source>
        <strain evidence="2 4">CC28-63</strain>
        <strain evidence="1">CC28-69</strain>
    </source>
</reference>
<dbReference type="Proteomes" id="UP000755667">
    <property type="component" value="Unassembled WGS sequence"/>
</dbReference>
<keyword evidence="4" id="KW-1185">Reference proteome</keyword>
<dbReference type="EMBL" id="JAFBXE010000042">
    <property type="protein sequence ID" value="MBM2415281.1"/>
    <property type="molecule type" value="Genomic_DNA"/>
</dbReference>
<protein>
    <submittedName>
        <fullName evidence="1">Uncharacterized protein</fullName>
    </submittedName>
</protein>
<comment type="caution">
    <text evidence="1">The sequence shown here is derived from an EMBL/GenBank/DDBJ whole genome shotgun (WGS) entry which is preliminary data.</text>
</comment>
<evidence type="ECO:0000313" key="3">
    <source>
        <dbReference type="Proteomes" id="UP000755667"/>
    </source>
</evidence>
<evidence type="ECO:0000313" key="2">
    <source>
        <dbReference type="EMBL" id="MBM2419958.1"/>
    </source>
</evidence>
<accession>A0A9Q2NWP0</accession>
<dbReference type="EMBL" id="JAFBXF010000042">
    <property type="protein sequence ID" value="MBM2419958.1"/>
    <property type="molecule type" value="Genomic_DNA"/>
</dbReference>
<dbReference type="Proteomes" id="UP000809440">
    <property type="component" value="Unassembled WGS sequence"/>
</dbReference>
<sequence length="299" mass="33705">MRRFAETVKSEIDQSRVVYVEYSNEVWNFIFEQAHWAGQQAEKLWGETGDGWVQFYGYKAASAMKIWTDVYAEDAEARLNRVVSVHTGWPELEQSILLGDRAQAALGFAPVQMFDSYAVTGYFAGELGQPGTLDTAFKTSLSKAETDGRAKGLSRVALREYINEHRFDGMHQMAAEIVKTGSLRELTEETWPYHARVASRHGLEFIMYEGGTHATPTFDSVEDEQLVDFLITFNYSPEMADIYREALSAWGGLTDSPFNVFVDVAGPSKWGSWGALRHLSDDNPRWRVVDPAETSTTKN</sequence>
<evidence type="ECO:0000313" key="1">
    <source>
        <dbReference type="EMBL" id="MBM2415281.1"/>
    </source>
</evidence>
<dbReference type="AlphaFoldDB" id="A0A9Q2NWP0"/>
<gene>
    <name evidence="1" type="ORF">JQX41_23520</name>
    <name evidence="2" type="ORF">JQX48_23570</name>
</gene>
<organism evidence="1 3">
    <name type="scientific">Marivita cryptomonadis</name>
    <dbReference type="NCBI Taxonomy" id="505252"/>
    <lineage>
        <taxon>Bacteria</taxon>
        <taxon>Pseudomonadati</taxon>
        <taxon>Pseudomonadota</taxon>
        <taxon>Alphaproteobacteria</taxon>
        <taxon>Rhodobacterales</taxon>
        <taxon>Roseobacteraceae</taxon>
        <taxon>Marivita</taxon>
    </lineage>
</organism>